<comment type="caution">
    <text evidence="2">The sequence shown here is derived from an EMBL/GenBank/DDBJ whole genome shotgun (WGS) entry which is preliminary data.</text>
</comment>
<accession>A0A316HEQ9</accession>
<feature type="transmembrane region" description="Helical" evidence="1">
    <location>
        <begin position="21"/>
        <end position="42"/>
    </location>
</feature>
<keyword evidence="1" id="KW-0812">Transmembrane</keyword>
<keyword evidence="1" id="KW-0472">Membrane</keyword>
<evidence type="ECO:0000313" key="2">
    <source>
        <dbReference type="EMBL" id="PWK78511.1"/>
    </source>
</evidence>
<evidence type="ECO:0000313" key="3">
    <source>
        <dbReference type="Proteomes" id="UP000245678"/>
    </source>
</evidence>
<keyword evidence="1" id="KW-1133">Transmembrane helix</keyword>
<dbReference type="AlphaFoldDB" id="A0A316HEQ9"/>
<dbReference type="EMBL" id="QGHA01000003">
    <property type="protein sequence ID" value="PWK78511.1"/>
    <property type="molecule type" value="Genomic_DNA"/>
</dbReference>
<gene>
    <name evidence="2" type="ORF">LX99_02355</name>
</gene>
<proteinExistence type="predicted"/>
<name>A0A316HEQ9_9SPHI</name>
<dbReference type="Proteomes" id="UP000245678">
    <property type="component" value="Unassembled WGS sequence"/>
</dbReference>
<reference evidence="2 3" key="1">
    <citation type="submission" date="2018-05" db="EMBL/GenBank/DDBJ databases">
        <title>Genomic Encyclopedia of Archaeal and Bacterial Type Strains, Phase II (KMG-II): from individual species to whole genera.</title>
        <authorList>
            <person name="Goeker M."/>
        </authorList>
    </citation>
    <scope>NUCLEOTIDE SEQUENCE [LARGE SCALE GENOMIC DNA]</scope>
    <source>
        <strain evidence="2 3">DSM 19975</strain>
    </source>
</reference>
<keyword evidence="3" id="KW-1185">Reference proteome</keyword>
<organism evidence="2 3">
    <name type="scientific">Mucilaginibacter oryzae</name>
    <dbReference type="NCBI Taxonomy" id="468058"/>
    <lineage>
        <taxon>Bacteria</taxon>
        <taxon>Pseudomonadati</taxon>
        <taxon>Bacteroidota</taxon>
        <taxon>Sphingobacteriia</taxon>
        <taxon>Sphingobacteriales</taxon>
        <taxon>Sphingobacteriaceae</taxon>
        <taxon>Mucilaginibacter</taxon>
    </lineage>
</organism>
<sequence length="43" mass="4828">MVSVFVRLVNKGLETGRRTDGINYFAVNSHQFIILFNMIGLVG</sequence>
<evidence type="ECO:0000256" key="1">
    <source>
        <dbReference type="SAM" id="Phobius"/>
    </source>
</evidence>
<protein>
    <submittedName>
        <fullName evidence="2">Uncharacterized protein</fullName>
    </submittedName>
</protein>